<reference evidence="2" key="1">
    <citation type="submission" date="2017-09" db="EMBL/GenBank/DDBJ databases">
        <title>Depth-based differentiation of microbial function through sediment-hosted aquifers and enrichment of novel symbionts in the deep terrestrial subsurface.</title>
        <authorList>
            <person name="Probst A.J."/>
            <person name="Ladd B."/>
            <person name="Jarett J.K."/>
            <person name="Geller-Mcgrath D.E."/>
            <person name="Sieber C.M.K."/>
            <person name="Emerson J.B."/>
            <person name="Anantharaman K."/>
            <person name="Thomas B.C."/>
            <person name="Malmstrom R."/>
            <person name="Stieglmeier M."/>
            <person name="Klingl A."/>
            <person name="Woyke T."/>
            <person name="Ryan C.M."/>
            <person name="Banfield J.F."/>
        </authorList>
    </citation>
    <scope>NUCLEOTIDE SEQUENCE [LARGE SCALE GENOMIC DNA]</scope>
</reference>
<proteinExistence type="predicted"/>
<evidence type="ECO:0000313" key="2">
    <source>
        <dbReference type="Proteomes" id="UP000229098"/>
    </source>
</evidence>
<comment type="caution">
    <text evidence="1">The sequence shown here is derived from an EMBL/GenBank/DDBJ whole genome shotgun (WGS) entry which is preliminary data.</text>
</comment>
<dbReference type="EMBL" id="PFEF01000002">
    <property type="protein sequence ID" value="PJE64881.1"/>
    <property type="molecule type" value="Genomic_DNA"/>
</dbReference>
<organism evidence="1 2">
    <name type="scientific">Candidatus Ryanbacteria bacterium CG10_big_fil_rev_8_21_14_0_10_43_42</name>
    <dbReference type="NCBI Taxonomy" id="1974864"/>
    <lineage>
        <taxon>Bacteria</taxon>
        <taxon>Candidatus Ryaniibacteriota</taxon>
    </lineage>
</organism>
<sequence length="205" mass="22898">MIKKFPKKLIMNISAVFVLAGIVGFAYLGSAKNSENMKVAGESEKSTAREIKFIKLKGCPDEAYEDVPAEIVSPSYFICRGYLTDGEYVYYHGIRGVVAPNQPLAPSFIATSSPNTKDTALMNATIIEGADPETFEIIYFDEATPPALQNSMLSFARDKNYLYWEGKRFEGVDPDTFAILGRGFIKDKDSVYFWWHKLEGSDPDT</sequence>
<protein>
    <submittedName>
        <fullName evidence="1">Uncharacterized protein</fullName>
    </submittedName>
</protein>
<evidence type="ECO:0000313" key="1">
    <source>
        <dbReference type="EMBL" id="PJE64881.1"/>
    </source>
</evidence>
<dbReference type="AlphaFoldDB" id="A0A2M8KYA7"/>
<dbReference type="Pfam" id="PF13644">
    <property type="entry name" value="DKNYY"/>
    <property type="match status" value="1"/>
</dbReference>
<name>A0A2M8KYA7_9BACT</name>
<dbReference type="InterPro" id="IPR027375">
    <property type="entry name" value="DKNYY"/>
</dbReference>
<gene>
    <name evidence="1" type="ORF">COU90_00255</name>
</gene>
<dbReference type="Proteomes" id="UP000229098">
    <property type="component" value="Unassembled WGS sequence"/>
</dbReference>
<feature type="non-terminal residue" evidence="1">
    <location>
        <position position="205"/>
    </location>
</feature>
<accession>A0A2M8KYA7</accession>